<sequence>MIAGGGGLTEKQQHEREQRPFSYSRARIRAILQSIVNILAIVLINKTRVYDSVNLCPAERALRCLLFHSDIAECSSLSRDMMRMVWSHCEGSDAERGGHQLLTEGQADTGAERGGVSRQERTHES</sequence>
<dbReference type="EMBL" id="JAGKHQ010000008">
    <property type="protein sequence ID" value="KAG7510593.1"/>
    <property type="molecule type" value="Genomic_DNA"/>
</dbReference>
<feature type="region of interest" description="Disordered" evidence="1">
    <location>
        <begin position="92"/>
        <end position="125"/>
    </location>
</feature>
<organism evidence="2 3">
    <name type="scientific">Solea senegalensis</name>
    <name type="common">Senegalese sole</name>
    <dbReference type="NCBI Taxonomy" id="28829"/>
    <lineage>
        <taxon>Eukaryota</taxon>
        <taxon>Metazoa</taxon>
        <taxon>Chordata</taxon>
        <taxon>Craniata</taxon>
        <taxon>Vertebrata</taxon>
        <taxon>Euteleostomi</taxon>
        <taxon>Actinopterygii</taxon>
        <taxon>Neopterygii</taxon>
        <taxon>Teleostei</taxon>
        <taxon>Neoteleostei</taxon>
        <taxon>Acanthomorphata</taxon>
        <taxon>Carangaria</taxon>
        <taxon>Pleuronectiformes</taxon>
        <taxon>Pleuronectoidei</taxon>
        <taxon>Soleidae</taxon>
        <taxon>Solea</taxon>
    </lineage>
</organism>
<evidence type="ECO:0000313" key="2">
    <source>
        <dbReference type="EMBL" id="KAG7510593.1"/>
    </source>
</evidence>
<evidence type="ECO:0000256" key="1">
    <source>
        <dbReference type="SAM" id="MobiDB-lite"/>
    </source>
</evidence>
<comment type="caution">
    <text evidence="2">The sequence shown here is derived from an EMBL/GenBank/DDBJ whole genome shotgun (WGS) entry which is preliminary data.</text>
</comment>
<protein>
    <submittedName>
        <fullName evidence="2">Uncharacterized protein</fullName>
    </submittedName>
</protein>
<evidence type="ECO:0000313" key="3">
    <source>
        <dbReference type="Proteomes" id="UP000693946"/>
    </source>
</evidence>
<accession>A0AAV6RYZ7</accession>
<keyword evidence="3" id="KW-1185">Reference proteome</keyword>
<feature type="region of interest" description="Disordered" evidence="1">
    <location>
        <begin position="1"/>
        <end position="20"/>
    </location>
</feature>
<dbReference type="Proteomes" id="UP000693946">
    <property type="component" value="Linkage Group LG16"/>
</dbReference>
<dbReference type="AlphaFoldDB" id="A0AAV6RYZ7"/>
<proteinExistence type="predicted"/>
<name>A0AAV6RYZ7_SOLSE</name>
<reference evidence="2 3" key="1">
    <citation type="journal article" date="2021" name="Sci. Rep.">
        <title>Chromosome anchoring in Senegalese sole (Solea senegalensis) reveals sex-associated markers and genome rearrangements in flatfish.</title>
        <authorList>
            <person name="Guerrero-Cozar I."/>
            <person name="Gomez-Garrido J."/>
            <person name="Berbel C."/>
            <person name="Martinez-Blanch J.F."/>
            <person name="Alioto T."/>
            <person name="Claros M.G."/>
            <person name="Gagnaire P.A."/>
            <person name="Manchado M."/>
        </authorList>
    </citation>
    <scope>NUCLEOTIDE SEQUENCE [LARGE SCALE GENOMIC DNA]</scope>
    <source>
        <strain evidence="2">Sse05_10M</strain>
    </source>
</reference>
<gene>
    <name evidence="2" type="ORF">JOB18_026102</name>
</gene>